<protein>
    <submittedName>
        <fullName evidence="4">Uncharacterized protein LOC104713147</fullName>
    </submittedName>
</protein>
<evidence type="ECO:0000256" key="2">
    <source>
        <dbReference type="SAM" id="SignalP"/>
    </source>
</evidence>
<gene>
    <name evidence="4" type="primary">LOC104713147</name>
</gene>
<keyword evidence="1" id="KW-0812">Transmembrane</keyword>
<organism evidence="3 4">
    <name type="scientific">Camelina sativa</name>
    <name type="common">False flax</name>
    <name type="synonym">Myagrum sativum</name>
    <dbReference type="NCBI Taxonomy" id="90675"/>
    <lineage>
        <taxon>Eukaryota</taxon>
        <taxon>Viridiplantae</taxon>
        <taxon>Streptophyta</taxon>
        <taxon>Embryophyta</taxon>
        <taxon>Tracheophyta</taxon>
        <taxon>Spermatophyta</taxon>
        <taxon>Magnoliopsida</taxon>
        <taxon>eudicotyledons</taxon>
        <taxon>Gunneridae</taxon>
        <taxon>Pentapetalae</taxon>
        <taxon>rosids</taxon>
        <taxon>malvids</taxon>
        <taxon>Brassicales</taxon>
        <taxon>Brassicaceae</taxon>
        <taxon>Camelineae</taxon>
        <taxon>Camelina</taxon>
    </lineage>
</organism>
<keyword evidence="1" id="KW-0472">Membrane</keyword>
<dbReference type="Proteomes" id="UP000694864">
    <property type="component" value="Chromosome 2"/>
</dbReference>
<accession>A0ABM0TMF2</accession>
<reference evidence="3" key="1">
    <citation type="journal article" date="2014" name="Nat. Commun.">
        <title>The emerging biofuel crop Camelina sativa retains a highly undifferentiated hexaploid genome structure.</title>
        <authorList>
            <person name="Kagale S."/>
            <person name="Koh C."/>
            <person name="Nixon J."/>
            <person name="Bollina V."/>
            <person name="Clarke W.E."/>
            <person name="Tuteja R."/>
            <person name="Spillane C."/>
            <person name="Robinson S.J."/>
            <person name="Links M.G."/>
            <person name="Clarke C."/>
            <person name="Higgins E.E."/>
            <person name="Huebert T."/>
            <person name="Sharpe A.G."/>
            <person name="Parkin I.A."/>
        </authorList>
    </citation>
    <scope>NUCLEOTIDE SEQUENCE [LARGE SCALE GENOMIC DNA]</scope>
    <source>
        <strain evidence="3">cv. DH55</strain>
    </source>
</reference>
<sequence>MSTISPSLAVISFLLLILLNLSLVTANNISTEIFEGGGEIIRLSSEKINNNNGGEKNRGDFFCQGTVQPASCPVKCFRADPVCGEDSVTYWCGCSDALCNGVRVVKQGACDVGNGVGLSVPGQALLLIHIVWLMLLGFSILFGLF</sequence>
<dbReference type="PANTHER" id="PTHR34376:SF2">
    <property type="entry name" value="SERINE PROTEASE INHIBITOR, KAZAL-TYPE FAMILY PROTEIN"/>
    <property type="match status" value="1"/>
</dbReference>
<keyword evidence="3" id="KW-1185">Reference proteome</keyword>
<evidence type="ECO:0000313" key="3">
    <source>
        <dbReference type="Proteomes" id="UP000694864"/>
    </source>
</evidence>
<dbReference type="RefSeq" id="XP_010428511.1">
    <property type="nucleotide sequence ID" value="XM_010430209.2"/>
</dbReference>
<keyword evidence="2" id="KW-0732">Signal</keyword>
<feature type="chain" id="PRO_5046489446" evidence="2">
    <location>
        <begin position="27"/>
        <end position="145"/>
    </location>
</feature>
<evidence type="ECO:0000256" key="1">
    <source>
        <dbReference type="SAM" id="Phobius"/>
    </source>
</evidence>
<dbReference type="GeneID" id="104713147"/>
<feature type="transmembrane region" description="Helical" evidence="1">
    <location>
        <begin position="124"/>
        <end position="144"/>
    </location>
</feature>
<keyword evidence="1" id="KW-1133">Transmembrane helix</keyword>
<name>A0ABM0TMF2_CAMSA</name>
<feature type="signal peptide" evidence="2">
    <location>
        <begin position="1"/>
        <end position="26"/>
    </location>
</feature>
<reference evidence="4" key="2">
    <citation type="submission" date="2025-08" db="UniProtKB">
        <authorList>
            <consortium name="RefSeq"/>
        </authorList>
    </citation>
    <scope>IDENTIFICATION</scope>
    <source>
        <tissue evidence="4">Leaf</tissue>
    </source>
</reference>
<dbReference type="PANTHER" id="PTHR34376">
    <property type="entry name" value="SERINE PROTEASE INHIBITOR, KAZAL-TYPE FAMILY PROTEIN"/>
    <property type="match status" value="1"/>
</dbReference>
<evidence type="ECO:0000313" key="4">
    <source>
        <dbReference type="RefSeq" id="XP_010428511.1"/>
    </source>
</evidence>
<dbReference type="Gene3D" id="3.30.60.30">
    <property type="match status" value="1"/>
</dbReference>
<proteinExistence type="predicted"/>